<feature type="transmembrane region" description="Helical" evidence="6">
    <location>
        <begin position="741"/>
        <end position="766"/>
    </location>
</feature>
<feature type="transmembrane region" description="Helical" evidence="6">
    <location>
        <begin position="697"/>
        <end position="720"/>
    </location>
</feature>
<evidence type="ECO:0000259" key="8">
    <source>
        <dbReference type="Pfam" id="PF12704"/>
    </source>
</evidence>
<dbReference type="InterPro" id="IPR003838">
    <property type="entry name" value="ABC3_permease_C"/>
</dbReference>
<proteinExistence type="predicted"/>
<dbReference type="RefSeq" id="WP_191160973.1">
    <property type="nucleotide sequence ID" value="NZ_JACWMX010000001.1"/>
</dbReference>
<feature type="domain" description="ABC3 transporter permease C-terminal" evidence="7">
    <location>
        <begin position="306"/>
        <end position="422"/>
    </location>
</feature>
<evidence type="ECO:0000256" key="3">
    <source>
        <dbReference type="ARBA" id="ARBA00022692"/>
    </source>
</evidence>
<dbReference type="InterPro" id="IPR025857">
    <property type="entry name" value="MacB_PCD"/>
</dbReference>
<evidence type="ECO:0000259" key="7">
    <source>
        <dbReference type="Pfam" id="PF02687"/>
    </source>
</evidence>
<feature type="transmembrane region" description="Helical" evidence="6">
    <location>
        <begin position="393"/>
        <end position="417"/>
    </location>
</feature>
<accession>A0A926NJB4</accession>
<dbReference type="GO" id="GO:0022857">
    <property type="term" value="F:transmembrane transporter activity"/>
    <property type="evidence" value="ECO:0007669"/>
    <property type="project" value="TreeGrafter"/>
</dbReference>
<reference evidence="9" key="1">
    <citation type="submission" date="2020-09" db="EMBL/GenBank/DDBJ databases">
        <title>Novel species of Mucilaginibacter isolated from a glacier on the Tibetan Plateau.</title>
        <authorList>
            <person name="Liu Q."/>
            <person name="Xin Y.-H."/>
        </authorList>
    </citation>
    <scope>NUCLEOTIDE SEQUENCE</scope>
    <source>
        <strain evidence="9">ZB1P21</strain>
    </source>
</reference>
<dbReference type="InterPro" id="IPR050250">
    <property type="entry name" value="Macrolide_Exporter_MacB"/>
</dbReference>
<comment type="subcellular location">
    <subcellularLocation>
        <location evidence="1">Cell membrane</location>
        <topology evidence="1">Multi-pass membrane protein</topology>
    </subcellularLocation>
</comment>
<dbReference type="AlphaFoldDB" id="A0A926NJB4"/>
<feature type="domain" description="MacB-like periplasmic core" evidence="8">
    <location>
        <begin position="452"/>
        <end position="637"/>
    </location>
</feature>
<dbReference type="EMBL" id="JACWMX010000001">
    <property type="protein sequence ID" value="MBD1392271.1"/>
    <property type="molecule type" value="Genomic_DNA"/>
</dbReference>
<gene>
    <name evidence="9" type="ORF">IDJ76_04090</name>
</gene>
<keyword evidence="10" id="KW-1185">Reference proteome</keyword>
<feature type="transmembrane region" description="Helical" evidence="6">
    <location>
        <begin position="21"/>
        <end position="41"/>
    </location>
</feature>
<feature type="transmembrane region" description="Helical" evidence="6">
    <location>
        <begin position="346"/>
        <end position="373"/>
    </location>
</feature>
<name>A0A926NJB4_9SPHI</name>
<evidence type="ECO:0000313" key="9">
    <source>
        <dbReference type="EMBL" id="MBD1392271.1"/>
    </source>
</evidence>
<comment type="caution">
    <text evidence="9">The sequence shown here is derived from an EMBL/GenBank/DDBJ whole genome shotgun (WGS) entry which is preliminary data.</text>
</comment>
<evidence type="ECO:0000313" key="10">
    <source>
        <dbReference type="Proteomes" id="UP000619078"/>
    </source>
</evidence>
<feature type="domain" description="ABC3 transporter permease C-terminal" evidence="7">
    <location>
        <begin position="703"/>
        <end position="809"/>
    </location>
</feature>
<dbReference type="GO" id="GO:0005886">
    <property type="term" value="C:plasma membrane"/>
    <property type="evidence" value="ECO:0007669"/>
    <property type="project" value="UniProtKB-SubCell"/>
</dbReference>
<evidence type="ECO:0000256" key="4">
    <source>
        <dbReference type="ARBA" id="ARBA00022989"/>
    </source>
</evidence>
<keyword evidence="2" id="KW-1003">Cell membrane</keyword>
<evidence type="ECO:0000256" key="5">
    <source>
        <dbReference type="ARBA" id="ARBA00023136"/>
    </source>
</evidence>
<keyword evidence="5 6" id="KW-0472">Membrane</keyword>
<evidence type="ECO:0000256" key="2">
    <source>
        <dbReference type="ARBA" id="ARBA00022475"/>
    </source>
</evidence>
<dbReference type="Pfam" id="PF02687">
    <property type="entry name" value="FtsX"/>
    <property type="match status" value="2"/>
</dbReference>
<feature type="transmembrane region" description="Helical" evidence="6">
    <location>
        <begin position="300"/>
        <end position="321"/>
    </location>
</feature>
<protein>
    <submittedName>
        <fullName evidence="9">ABC transporter permease</fullName>
    </submittedName>
</protein>
<feature type="domain" description="MacB-like periplasmic core" evidence="8">
    <location>
        <begin position="20"/>
        <end position="252"/>
    </location>
</feature>
<evidence type="ECO:0000256" key="1">
    <source>
        <dbReference type="ARBA" id="ARBA00004651"/>
    </source>
</evidence>
<keyword evidence="4 6" id="KW-1133">Transmembrane helix</keyword>
<organism evidence="9 10">
    <name type="scientific">Mucilaginibacter glaciei</name>
    <dbReference type="NCBI Taxonomy" id="2772109"/>
    <lineage>
        <taxon>Bacteria</taxon>
        <taxon>Pseudomonadati</taxon>
        <taxon>Bacteroidota</taxon>
        <taxon>Sphingobacteriia</taxon>
        <taxon>Sphingobacteriales</taxon>
        <taxon>Sphingobacteriaceae</taxon>
        <taxon>Mucilaginibacter</taxon>
    </lineage>
</organism>
<evidence type="ECO:0000256" key="6">
    <source>
        <dbReference type="SAM" id="Phobius"/>
    </source>
</evidence>
<keyword evidence="3 6" id="KW-0812">Transmembrane</keyword>
<feature type="transmembrane region" description="Helical" evidence="6">
    <location>
        <begin position="446"/>
        <end position="465"/>
    </location>
</feature>
<sequence>MIKNYFKIAFRGFRKHKLFTFINIVGLSIGITAALVIYLIVQFDFTFDNFHKDSDRVYRVVTDYSFSGEKGYNNGVTMALPGAAKTEATGLDIVAPYYLMGSVRANVPNGSKTPAKIKDVQLIFADQNFFKIFDFKWLAGSAATSLKDPGQVVLTTKQAKIYFPKLDYSEMIGRGIIYDDSIKATVSGIIVPFSKNSDFAFHDIVSYISGTTQSYLKPNFNWSNWTNTSSSSQLFVKLSSGTTPGAVERQFNAMLRKHHPRTAAEKNSTQDFKLQPLAAIHFDQIYGGMDGMRTASKTTLYGLLGIAAFLLILGCINFINLTTAQASQRAKEIGIRKTMGGSRAELIMQFLSETFLITLLAVIIAVALCPLVLKLFSDFIPPGVTETYHFQPALLIFLLLLIVVVSLLSGFYPAIVLSSYQPVQVLKGQSANSTGKTRGAWLRKSLTVTQFVIAQFFIMATLLVSKQIYYATHKNLGFKQDAIVFVSTPWKAKPEAKKVFLEKIKAIPQIALISVGSSPPSSNNTMSTSVIYSNGKQEISTDIQQKYADANYLKLYQIKLLAGRNITEADTASGFLVNETYAKIIGFKKAGDAVGTVVKYNGNDKNMRIIGVVADFHQKSLHAPIKPLLITHYTTYNNGTFHLALTPQTQGGNEWKTAINGIEKAWKQVYPDDDFEYKFFDESIAKFYTAEQNTGKLLNWATGLSIFISCLGLLGLAIYTTTQRTKEIGVRKVLGASVTQIVTLLSTELIWLILLAFVLVTPIAWFAMHKWMEGFADRTNISWWIFALSGAAMLGAALLTLSFQTVKAAVANPVKSLRSE</sequence>
<dbReference type="Proteomes" id="UP000619078">
    <property type="component" value="Unassembled WGS sequence"/>
</dbReference>
<dbReference type="PANTHER" id="PTHR30572:SF18">
    <property type="entry name" value="ABC-TYPE MACROLIDE FAMILY EXPORT SYSTEM PERMEASE COMPONENT 2"/>
    <property type="match status" value="1"/>
</dbReference>
<feature type="transmembrane region" description="Helical" evidence="6">
    <location>
        <begin position="781"/>
        <end position="801"/>
    </location>
</feature>
<dbReference type="Pfam" id="PF12704">
    <property type="entry name" value="MacB_PCD"/>
    <property type="match status" value="2"/>
</dbReference>
<dbReference type="PANTHER" id="PTHR30572">
    <property type="entry name" value="MEMBRANE COMPONENT OF TRANSPORTER-RELATED"/>
    <property type="match status" value="1"/>
</dbReference>